<accession>A0A5P8KEW2</accession>
<dbReference type="EMBL" id="CP045096">
    <property type="protein sequence ID" value="QFR01692.1"/>
    <property type="molecule type" value="Genomic_DNA"/>
</dbReference>
<keyword evidence="3" id="KW-1185">Reference proteome</keyword>
<dbReference type="AlphaFoldDB" id="A0A5P8KEW2"/>
<dbReference type="RefSeq" id="WP_152173019.1">
    <property type="nucleotide sequence ID" value="NZ_CP045096.1"/>
</dbReference>
<dbReference type="Gene3D" id="3.20.20.150">
    <property type="entry name" value="Divalent-metal-dependent TIM barrel enzymes"/>
    <property type="match status" value="1"/>
</dbReference>
<evidence type="ECO:0000313" key="3">
    <source>
        <dbReference type="Proteomes" id="UP000327294"/>
    </source>
</evidence>
<feature type="domain" description="Xylose isomerase-like TIM barrel" evidence="1">
    <location>
        <begin position="27"/>
        <end position="263"/>
    </location>
</feature>
<proteinExistence type="predicted"/>
<keyword evidence="2" id="KW-0413">Isomerase</keyword>
<sequence>MRSYRAAPRFAVNAYSTPHNGVLDDIEQVAAIGGAAVGLWEGKFADGQDEQIARSLREHGLEAAFCVPRMHSVLGIPFDKPGTPKDPRERTELICESIHRLAAFSPAVIAIAPGTSGDPAHPAGPVEAIAENLPAIADAAAEHGLQIGLELLAERRGSPLHTIPAMVEVIDQIGRDNVGIMFDIFHSWCEPGLHEQIAKHGHLINSVQVCDIRVQERSGFDRELPGRGRGLAPEIIASLLAAGYDGLWELEVFSDDGTYGSDFPDSYWKQPHQEFLAQSKKAFEESYREALSLLEQRAR</sequence>
<dbReference type="GO" id="GO:0016853">
    <property type="term" value="F:isomerase activity"/>
    <property type="evidence" value="ECO:0007669"/>
    <property type="project" value="UniProtKB-KW"/>
</dbReference>
<protein>
    <submittedName>
        <fullName evidence="2">Sugar phosphate isomerase/epimerase</fullName>
    </submittedName>
</protein>
<dbReference type="Pfam" id="PF01261">
    <property type="entry name" value="AP_endonuc_2"/>
    <property type="match status" value="1"/>
</dbReference>
<organism evidence="2 3">
    <name type="scientific">Streptomyces phaeolivaceus</name>
    <dbReference type="NCBI Taxonomy" id="2653200"/>
    <lineage>
        <taxon>Bacteria</taxon>
        <taxon>Bacillati</taxon>
        <taxon>Actinomycetota</taxon>
        <taxon>Actinomycetes</taxon>
        <taxon>Kitasatosporales</taxon>
        <taxon>Streptomycetaceae</taxon>
        <taxon>Streptomyces</taxon>
    </lineage>
</organism>
<dbReference type="InterPro" id="IPR036237">
    <property type="entry name" value="Xyl_isomerase-like_sf"/>
</dbReference>
<dbReference type="KEGG" id="sphv:F9278_42085"/>
<reference evidence="2 3" key="1">
    <citation type="submission" date="2019-10" db="EMBL/GenBank/DDBJ databases">
        <title>Streptomyces sp. strain GY16 isolated from leaves of Broussonetia papyrifera.</title>
        <authorList>
            <person name="Mo P."/>
        </authorList>
    </citation>
    <scope>NUCLEOTIDE SEQUENCE [LARGE SCALE GENOMIC DNA]</scope>
    <source>
        <strain evidence="2 3">GY16</strain>
    </source>
</reference>
<name>A0A5P8KEW2_9ACTN</name>
<dbReference type="SUPFAM" id="SSF51658">
    <property type="entry name" value="Xylose isomerase-like"/>
    <property type="match status" value="1"/>
</dbReference>
<dbReference type="InterPro" id="IPR050312">
    <property type="entry name" value="IolE/XylAMocC-like"/>
</dbReference>
<dbReference type="Proteomes" id="UP000327294">
    <property type="component" value="Chromosome"/>
</dbReference>
<dbReference type="PANTHER" id="PTHR12110">
    <property type="entry name" value="HYDROXYPYRUVATE ISOMERASE"/>
    <property type="match status" value="1"/>
</dbReference>
<evidence type="ECO:0000259" key="1">
    <source>
        <dbReference type="Pfam" id="PF01261"/>
    </source>
</evidence>
<dbReference type="PANTHER" id="PTHR12110:SF52">
    <property type="entry name" value="XYLOSE ISOMERASE"/>
    <property type="match status" value="1"/>
</dbReference>
<gene>
    <name evidence="2" type="ORF">F9278_42085</name>
</gene>
<dbReference type="InterPro" id="IPR013022">
    <property type="entry name" value="Xyl_isomerase-like_TIM-brl"/>
</dbReference>
<evidence type="ECO:0000313" key="2">
    <source>
        <dbReference type="EMBL" id="QFR01692.1"/>
    </source>
</evidence>